<dbReference type="EMBL" id="UINC01204656">
    <property type="protein sequence ID" value="SVE25483.1"/>
    <property type="molecule type" value="Genomic_DNA"/>
</dbReference>
<feature type="compositionally biased region" description="Basic and acidic residues" evidence="1">
    <location>
        <begin position="51"/>
        <end position="60"/>
    </location>
</feature>
<reference evidence="3" key="1">
    <citation type="submission" date="2018-05" db="EMBL/GenBank/DDBJ databases">
        <authorList>
            <person name="Lanie J.A."/>
            <person name="Ng W.-L."/>
            <person name="Kazmierczak K.M."/>
            <person name="Andrzejewski T.M."/>
            <person name="Davidsen T.M."/>
            <person name="Wayne K.J."/>
            <person name="Tettelin H."/>
            <person name="Glass J.I."/>
            <person name="Rusch D."/>
            <person name="Podicherti R."/>
            <person name="Tsui H.-C.T."/>
            <person name="Winkler M.E."/>
        </authorList>
    </citation>
    <scope>NUCLEOTIDE SEQUENCE</scope>
</reference>
<gene>
    <name evidence="3" type="ORF">METZ01_LOCUS478337</name>
</gene>
<organism evidence="3">
    <name type="scientific">marine metagenome</name>
    <dbReference type="NCBI Taxonomy" id="408172"/>
    <lineage>
        <taxon>unclassified sequences</taxon>
        <taxon>metagenomes</taxon>
        <taxon>ecological metagenomes</taxon>
    </lineage>
</organism>
<sequence>YFMHLKWDIKYKTISITMLCTIIFLIGMMWLTVGSEIDSVKPGQDDTTWVHGEHKPKDDQPVEVLPSTK</sequence>
<keyword evidence="2" id="KW-0812">Transmembrane</keyword>
<keyword evidence="2" id="KW-0472">Membrane</keyword>
<feature type="transmembrane region" description="Helical" evidence="2">
    <location>
        <begin position="12"/>
        <end position="33"/>
    </location>
</feature>
<feature type="non-terminal residue" evidence="3">
    <location>
        <position position="1"/>
    </location>
</feature>
<name>A0A383C080_9ZZZZ</name>
<keyword evidence="2" id="KW-1133">Transmembrane helix</keyword>
<protein>
    <submittedName>
        <fullName evidence="3">Uncharacterized protein</fullName>
    </submittedName>
</protein>
<dbReference type="AlphaFoldDB" id="A0A383C080"/>
<evidence type="ECO:0000313" key="3">
    <source>
        <dbReference type="EMBL" id="SVE25483.1"/>
    </source>
</evidence>
<proteinExistence type="predicted"/>
<feature type="region of interest" description="Disordered" evidence="1">
    <location>
        <begin position="42"/>
        <end position="69"/>
    </location>
</feature>
<accession>A0A383C080</accession>
<evidence type="ECO:0000256" key="1">
    <source>
        <dbReference type="SAM" id="MobiDB-lite"/>
    </source>
</evidence>
<evidence type="ECO:0000256" key="2">
    <source>
        <dbReference type="SAM" id="Phobius"/>
    </source>
</evidence>